<protein>
    <submittedName>
        <fullName evidence="2">Uncharacterized protein</fullName>
    </submittedName>
</protein>
<gene>
    <name evidence="2" type="ORF">Adt_34366</name>
</gene>
<dbReference type="EMBL" id="JBFOLK010000010">
    <property type="protein sequence ID" value="KAL2481400.1"/>
    <property type="molecule type" value="Genomic_DNA"/>
</dbReference>
<reference evidence="3" key="1">
    <citation type="submission" date="2024-07" db="EMBL/GenBank/DDBJ databases">
        <title>Two chromosome-level genome assemblies of Korean endemic species Abeliophyllum distichum and Forsythia ovata (Oleaceae).</title>
        <authorList>
            <person name="Jang H."/>
        </authorList>
    </citation>
    <scope>NUCLEOTIDE SEQUENCE [LARGE SCALE GENOMIC DNA]</scope>
</reference>
<sequence>MGSDLSTEKKDELSGKDCKVIEANDSNNAETTFDESSSSCSKSGSSGFHLRRLSHTGHEERSCSSCHVTQTINEADVDHVFSKESKNDKLYDVDSTESLEDSKIEKESEECVICSLGGKLL</sequence>
<feature type="compositionally biased region" description="Low complexity" evidence="1">
    <location>
        <begin position="36"/>
        <end position="47"/>
    </location>
</feature>
<name>A0ABD1QYW8_9LAMI</name>
<comment type="caution">
    <text evidence="2">The sequence shown here is derived from an EMBL/GenBank/DDBJ whole genome shotgun (WGS) entry which is preliminary data.</text>
</comment>
<keyword evidence="3" id="KW-1185">Reference proteome</keyword>
<accession>A0ABD1QYW8</accession>
<dbReference type="Proteomes" id="UP001604336">
    <property type="component" value="Unassembled WGS sequence"/>
</dbReference>
<evidence type="ECO:0000313" key="2">
    <source>
        <dbReference type="EMBL" id="KAL2481400.1"/>
    </source>
</evidence>
<dbReference type="AlphaFoldDB" id="A0ABD1QYW8"/>
<evidence type="ECO:0000313" key="3">
    <source>
        <dbReference type="Proteomes" id="UP001604336"/>
    </source>
</evidence>
<organism evidence="2 3">
    <name type="scientific">Abeliophyllum distichum</name>
    <dbReference type="NCBI Taxonomy" id="126358"/>
    <lineage>
        <taxon>Eukaryota</taxon>
        <taxon>Viridiplantae</taxon>
        <taxon>Streptophyta</taxon>
        <taxon>Embryophyta</taxon>
        <taxon>Tracheophyta</taxon>
        <taxon>Spermatophyta</taxon>
        <taxon>Magnoliopsida</taxon>
        <taxon>eudicotyledons</taxon>
        <taxon>Gunneridae</taxon>
        <taxon>Pentapetalae</taxon>
        <taxon>asterids</taxon>
        <taxon>lamiids</taxon>
        <taxon>Lamiales</taxon>
        <taxon>Oleaceae</taxon>
        <taxon>Forsythieae</taxon>
        <taxon>Abeliophyllum</taxon>
    </lineage>
</organism>
<evidence type="ECO:0000256" key="1">
    <source>
        <dbReference type="SAM" id="MobiDB-lite"/>
    </source>
</evidence>
<proteinExistence type="predicted"/>
<feature type="region of interest" description="Disordered" evidence="1">
    <location>
        <begin position="28"/>
        <end position="51"/>
    </location>
</feature>